<dbReference type="AlphaFoldDB" id="A0A397U412"/>
<name>A0A397U412_9GLOM</name>
<comment type="caution">
    <text evidence="1">The sequence shown here is derived from an EMBL/GenBank/DDBJ whole genome shotgun (WGS) entry which is preliminary data.</text>
</comment>
<sequence length="274" mass="30745">MSQIQLNFDEISLLAYKFEPKLLFIYTDMEINNNFINATNPFNPTIIYDEDQENPSVSQNLAQSRRDFDSRNLEVKVLGGDGLLNEDTGSRCSVGFWAKSFSREDFSIVTAGHCYASGEYSYYPWGSTNSSGLLIGPMIFDLNDHYDFGIISLNYESVVPTFSIRNTDADQYTELIITGGAPVSNHNVHICKSGYTTHLTCGRVYGLNGIALGNESEVMLYNLIITDFVSDYGDSGGSAFSFVSPQDLHSVVVNDKIFKELDERDRYYELYLGK</sequence>
<dbReference type="SUPFAM" id="SSF50494">
    <property type="entry name" value="Trypsin-like serine proteases"/>
    <property type="match status" value="1"/>
</dbReference>
<dbReference type="OrthoDB" id="3762657at2759"/>
<evidence type="ECO:0000313" key="2">
    <source>
        <dbReference type="Proteomes" id="UP000266673"/>
    </source>
</evidence>
<reference evidence="1 2" key="1">
    <citation type="submission" date="2018-06" db="EMBL/GenBank/DDBJ databases">
        <title>Comparative genomics reveals the genomic features of Rhizophagus irregularis, R. cerebriforme, R. diaphanum and Gigaspora rosea, and their symbiotic lifestyle signature.</title>
        <authorList>
            <person name="Morin E."/>
            <person name="San Clemente H."/>
            <person name="Chen E.C.H."/>
            <person name="De La Providencia I."/>
            <person name="Hainaut M."/>
            <person name="Kuo A."/>
            <person name="Kohler A."/>
            <person name="Murat C."/>
            <person name="Tang N."/>
            <person name="Roy S."/>
            <person name="Loubradou J."/>
            <person name="Henrissat B."/>
            <person name="Grigoriev I.V."/>
            <person name="Corradi N."/>
            <person name="Roux C."/>
            <person name="Martin F.M."/>
        </authorList>
    </citation>
    <scope>NUCLEOTIDE SEQUENCE [LARGE SCALE GENOMIC DNA]</scope>
    <source>
        <strain evidence="1 2">DAOM 194757</strain>
    </source>
</reference>
<protein>
    <recommendedName>
        <fullName evidence="3">Peptidase S1 domain-containing protein</fullName>
    </recommendedName>
</protein>
<dbReference type="EMBL" id="QKWP01002788">
    <property type="protein sequence ID" value="RIB02163.1"/>
    <property type="molecule type" value="Genomic_DNA"/>
</dbReference>
<gene>
    <name evidence="1" type="ORF">C2G38_2125847</name>
</gene>
<dbReference type="Gene3D" id="2.40.10.10">
    <property type="entry name" value="Trypsin-like serine proteases"/>
    <property type="match status" value="2"/>
</dbReference>
<dbReference type="Proteomes" id="UP000266673">
    <property type="component" value="Unassembled WGS sequence"/>
</dbReference>
<proteinExistence type="predicted"/>
<evidence type="ECO:0008006" key="3">
    <source>
        <dbReference type="Google" id="ProtNLM"/>
    </source>
</evidence>
<organism evidence="1 2">
    <name type="scientific">Gigaspora rosea</name>
    <dbReference type="NCBI Taxonomy" id="44941"/>
    <lineage>
        <taxon>Eukaryota</taxon>
        <taxon>Fungi</taxon>
        <taxon>Fungi incertae sedis</taxon>
        <taxon>Mucoromycota</taxon>
        <taxon>Glomeromycotina</taxon>
        <taxon>Glomeromycetes</taxon>
        <taxon>Diversisporales</taxon>
        <taxon>Gigasporaceae</taxon>
        <taxon>Gigaspora</taxon>
    </lineage>
</organism>
<dbReference type="CDD" id="cd21112">
    <property type="entry name" value="alphaLP-like"/>
    <property type="match status" value="1"/>
</dbReference>
<dbReference type="InterPro" id="IPR043504">
    <property type="entry name" value="Peptidase_S1_PA_chymotrypsin"/>
</dbReference>
<dbReference type="InterPro" id="IPR009003">
    <property type="entry name" value="Peptidase_S1_PA"/>
</dbReference>
<keyword evidence="2" id="KW-1185">Reference proteome</keyword>
<evidence type="ECO:0000313" key="1">
    <source>
        <dbReference type="EMBL" id="RIB02163.1"/>
    </source>
</evidence>
<accession>A0A397U412</accession>